<evidence type="ECO:0000256" key="6">
    <source>
        <dbReference type="ARBA" id="ARBA00022989"/>
    </source>
</evidence>
<dbReference type="InterPro" id="IPR013320">
    <property type="entry name" value="ConA-like_dom_sf"/>
</dbReference>
<dbReference type="PROSITE" id="PS51450">
    <property type="entry name" value="LRR"/>
    <property type="match status" value="1"/>
</dbReference>
<reference evidence="15 16" key="1">
    <citation type="submission" date="2022-05" db="EMBL/GenBank/DDBJ databases">
        <authorList>
            <consortium name="Genoscope - CEA"/>
            <person name="William W."/>
        </authorList>
    </citation>
    <scope>NUCLEOTIDE SEQUENCE [LARGE SCALE GENOMIC DNA]</scope>
</reference>
<dbReference type="GO" id="GO:0009755">
    <property type="term" value="P:hormone-mediated signaling pathway"/>
    <property type="evidence" value="ECO:0007669"/>
    <property type="project" value="TreeGrafter"/>
</dbReference>
<feature type="transmembrane region" description="Helical" evidence="11">
    <location>
        <begin position="668"/>
        <end position="691"/>
    </location>
</feature>
<dbReference type="GO" id="GO:0005524">
    <property type="term" value="F:ATP binding"/>
    <property type="evidence" value="ECO:0007669"/>
    <property type="project" value="InterPro"/>
</dbReference>
<feature type="transmembrane region" description="Helical" evidence="11">
    <location>
        <begin position="492"/>
        <end position="512"/>
    </location>
</feature>
<organism evidence="15 16">
    <name type="scientific">Pocillopora meandrina</name>
    <dbReference type="NCBI Taxonomy" id="46732"/>
    <lineage>
        <taxon>Eukaryota</taxon>
        <taxon>Metazoa</taxon>
        <taxon>Cnidaria</taxon>
        <taxon>Anthozoa</taxon>
        <taxon>Hexacorallia</taxon>
        <taxon>Scleractinia</taxon>
        <taxon>Astrocoeniina</taxon>
        <taxon>Pocilloporidae</taxon>
        <taxon>Pocillopora</taxon>
    </lineage>
</organism>
<dbReference type="PRINTS" id="PR00373">
    <property type="entry name" value="GLYCHORMONER"/>
</dbReference>
<dbReference type="PROSITE" id="PS50011">
    <property type="entry name" value="PROTEIN_KINASE_DOM"/>
    <property type="match status" value="1"/>
</dbReference>
<evidence type="ECO:0000256" key="7">
    <source>
        <dbReference type="ARBA" id="ARBA00023040"/>
    </source>
</evidence>
<dbReference type="GO" id="GO:0008528">
    <property type="term" value="F:G protein-coupled peptide receptor activity"/>
    <property type="evidence" value="ECO:0007669"/>
    <property type="project" value="TreeGrafter"/>
</dbReference>
<dbReference type="FunFam" id="1.20.1070.10:FF:000393">
    <property type="entry name" value="Predicted protein"/>
    <property type="match status" value="1"/>
</dbReference>
<dbReference type="PRINTS" id="PR00237">
    <property type="entry name" value="GPCRRHODOPSN"/>
</dbReference>
<dbReference type="InterPro" id="IPR002131">
    <property type="entry name" value="Gphrmn_rcpt_fam"/>
</dbReference>
<dbReference type="GO" id="GO:0007189">
    <property type="term" value="P:adenylate cyclase-activating G protein-coupled receptor signaling pathway"/>
    <property type="evidence" value="ECO:0007669"/>
    <property type="project" value="TreeGrafter"/>
</dbReference>
<evidence type="ECO:0000256" key="3">
    <source>
        <dbReference type="ARBA" id="ARBA00022614"/>
    </source>
</evidence>
<keyword evidence="8 11" id="KW-0472">Membrane</keyword>
<dbReference type="InterPro" id="IPR032675">
    <property type="entry name" value="LRR_dom_sf"/>
</dbReference>
<dbReference type="SMART" id="SM00369">
    <property type="entry name" value="LRR_TYP"/>
    <property type="match status" value="2"/>
</dbReference>
<dbReference type="InterPro" id="IPR001611">
    <property type="entry name" value="Leu-rich_rpt"/>
</dbReference>
<evidence type="ECO:0000256" key="1">
    <source>
        <dbReference type="ARBA" id="ARBA00004651"/>
    </source>
</evidence>
<dbReference type="InterPro" id="IPR000719">
    <property type="entry name" value="Prot_kinase_dom"/>
</dbReference>
<keyword evidence="3" id="KW-0433">Leucine-rich repeat</keyword>
<dbReference type="InterPro" id="IPR000998">
    <property type="entry name" value="MAM_dom"/>
</dbReference>
<dbReference type="PROSITE" id="PS00237">
    <property type="entry name" value="G_PROTEIN_RECEP_F1_1"/>
    <property type="match status" value="1"/>
</dbReference>
<keyword evidence="6 11" id="KW-1133">Transmembrane helix</keyword>
<dbReference type="SMART" id="SM01381">
    <property type="entry name" value="7TM_GPCR_Srsx"/>
    <property type="match status" value="1"/>
</dbReference>
<dbReference type="Gene3D" id="1.20.1070.10">
    <property type="entry name" value="Rhodopsin 7-helix transmembrane proteins"/>
    <property type="match status" value="1"/>
</dbReference>
<feature type="domain" description="G-protein coupled receptors family 1 profile" evidence="14">
    <location>
        <begin position="502"/>
        <end position="766"/>
    </location>
</feature>
<evidence type="ECO:0000256" key="9">
    <source>
        <dbReference type="ARBA" id="ARBA00023170"/>
    </source>
</evidence>
<dbReference type="GO" id="GO:0004672">
    <property type="term" value="F:protein kinase activity"/>
    <property type="evidence" value="ECO:0007669"/>
    <property type="project" value="InterPro"/>
</dbReference>
<dbReference type="Gene3D" id="2.60.120.200">
    <property type="match status" value="2"/>
</dbReference>
<dbReference type="Gene3D" id="3.80.10.10">
    <property type="entry name" value="Ribonuclease Inhibitor"/>
    <property type="match status" value="1"/>
</dbReference>
<dbReference type="InterPro" id="IPR011009">
    <property type="entry name" value="Kinase-like_dom_sf"/>
</dbReference>
<dbReference type="SUPFAM" id="SSF49899">
    <property type="entry name" value="Concanavalin A-like lectins/glucanases"/>
    <property type="match status" value="2"/>
</dbReference>
<feature type="domain" description="Protein kinase" evidence="12">
    <location>
        <begin position="849"/>
        <end position="1100"/>
    </location>
</feature>
<feature type="non-terminal residue" evidence="15">
    <location>
        <position position="1"/>
    </location>
</feature>
<dbReference type="PANTHER" id="PTHR24372">
    <property type="entry name" value="GLYCOPROTEIN HORMONE RECEPTOR"/>
    <property type="match status" value="1"/>
</dbReference>
<evidence type="ECO:0000256" key="11">
    <source>
        <dbReference type="SAM" id="Phobius"/>
    </source>
</evidence>
<keyword evidence="10" id="KW-0807">Transducer</keyword>
<dbReference type="AlphaFoldDB" id="A0AAU9X6G8"/>
<evidence type="ECO:0000259" key="14">
    <source>
        <dbReference type="PROSITE" id="PS50262"/>
    </source>
</evidence>
<dbReference type="PANTHER" id="PTHR24372:SF77">
    <property type="entry name" value="G-PROTEIN COUPLED RECEPTORS FAMILY 1 PROFILE DOMAIN-CONTAINING PROTEIN"/>
    <property type="match status" value="1"/>
</dbReference>
<evidence type="ECO:0000256" key="10">
    <source>
        <dbReference type="ARBA" id="ARBA00023224"/>
    </source>
</evidence>
<dbReference type="PROSITE" id="PS50262">
    <property type="entry name" value="G_PROTEIN_RECEP_F1_2"/>
    <property type="match status" value="1"/>
</dbReference>
<dbReference type="CDD" id="cd15137">
    <property type="entry name" value="7tmA_Relaxin_R"/>
    <property type="match status" value="1"/>
</dbReference>
<dbReference type="SUPFAM" id="SSF81321">
    <property type="entry name" value="Family A G protein-coupled receptor-like"/>
    <property type="match status" value="1"/>
</dbReference>
<feature type="transmembrane region" description="Helical" evidence="11">
    <location>
        <begin position="608"/>
        <end position="634"/>
    </location>
</feature>
<dbReference type="Gene3D" id="1.10.510.10">
    <property type="entry name" value="Transferase(Phosphotransferase) domain 1"/>
    <property type="match status" value="1"/>
</dbReference>
<proteinExistence type="predicted"/>
<dbReference type="Proteomes" id="UP001159428">
    <property type="component" value="Unassembled WGS sequence"/>
</dbReference>
<dbReference type="PROSITE" id="PS50060">
    <property type="entry name" value="MAM_2"/>
    <property type="match status" value="1"/>
</dbReference>
<feature type="domain" description="MAM" evidence="13">
    <location>
        <begin position="178"/>
        <end position="300"/>
    </location>
</feature>
<dbReference type="EMBL" id="CALNXJ010000032">
    <property type="protein sequence ID" value="CAH3138241.1"/>
    <property type="molecule type" value="Genomic_DNA"/>
</dbReference>
<dbReference type="Pfam" id="PF00629">
    <property type="entry name" value="MAM"/>
    <property type="match status" value="1"/>
</dbReference>
<dbReference type="GO" id="GO:0016500">
    <property type="term" value="F:protein-hormone receptor activity"/>
    <property type="evidence" value="ECO:0007669"/>
    <property type="project" value="InterPro"/>
</dbReference>
<evidence type="ECO:0000313" key="15">
    <source>
        <dbReference type="EMBL" id="CAH3138241.1"/>
    </source>
</evidence>
<dbReference type="Pfam" id="PF00001">
    <property type="entry name" value="7tm_1"/>
    <property type="match status" value="1"/>
</dbReference>
<evidence type="ECO:0000256" key="5">
    <source>
        <dbReference type="ARBA" id="ARBA00022737"/>
    </source>
</evidence>
<keyword evidence="4 11" id="KW-0812">Transmembrane</keyword>
<comment type="subcellular location">
    <subcellularLocation>
        <location evidence="1">Cell membrane</location>
        <topology evidence="1">Multi-pass membrane protein</topology>
    </subcellularLocation>
</comment>
<dbReference type="GO" id="GO:0005886">
    <property type="term" value="C:plasma membrane"/>
    <property type="evidence" value="ECO:0007669"/>
    <property type="project" value="UniProtKB-SubCell"/>
</dbReference>
<protein>
    <submittedName>
        <fullName evidence="15">Uncharacterized protein</fullName>
    </submittedName>
</protein>
<feature type="transmembrane region" description="Helical" evidence="11">
    <location>
        <begin position="712"/>
        <end position="733"/>
    </location>
</feature>
<keyword evidence="2" id="KW-1003">Cell membrane</keyword>
<gene>
    <name evidence="15" type="ORF">PMEA_00018300</name>
</gene>
<feature type="transmembrane region" description="Helical" evidence="11">
    <location>
        <begin position="524"/>
        <end position="544"/>
    </location>
</feature>
<accession>A0AAU9X6G8</accession>
<name>A0AAU9X6G8_9CNID</name>
<sequence>ISALGIINDENYEIHFPDSIRGYVSFSDIRQAKGGFTICFWLKTSNVGFFIEYRTVTSGDQNETLVFGLYCGNNTFDILLRNRRSQYSMGMTDDSWHYVCVLLDGNIGLLAVFKDGHRNFKEARRRALNSEYWNAGTMTVGFRKTNNSNSAVLGKLSGLNIWSYPVPIKEILRMSYGCGTEAGDSKSWETVRDKIIGEVEIKDSRTCKDRKAGRLVAEGITVHVNQSALFMSPLYDASRGGQSRCLRFRFMLQGPGEKALTVYRKAKKYREIPIWISKGITRGNWVYGQVQLSSISDFQLNIGKDRLVHFIECPSSCKCEEFGEVYDKRILIIGEKLLAIPSNLPPNTGAVVSEDKNNVFYSAQYVSTKFILQAWRAQLEYLQENKLTALPNGLFKDLSKLEVFSNELKTVTKETLQGLSALKYLYLDNNRLANVPTDAFSELTSLKYLKLDHFILCCYAEKSVEGVTCDSPADEFSSCDDLMKNKTLQICIWILGILAFLGNLLVITWRIIDKEENRVHSFLLTNLAVADMFMGVYLLTIAIVDARWQGEYFKHDTKWRAGIGCQVIGVLSMLSSEVSVLILTVITIDRFVCIIFPFKFKRLTYKSAVFTCAVAWILGVVISVIPIIGIDYFYDKSGDFGFYSRSAVCLPLQLSEGTPAGWEYSASFFIGLNFVSFTFILVAYILMFWTVKRSARAVRSTSINKESAMAKRLIFIVMTDFCCWMPIIIISILSLTGNFFDPHKIALVWIAVFVLPLNSSLNPILYTFSTERAKRSLARKRKNVTGMVMKSLNSRAGDQSMDYLRTNAENTLVSIAESSPRPVKKIVEKQEQQSKQVKTKLKLIEVVDIFQEDTTGKRSTGYVTAWCEEEGVLGMVLLKYFGKEMKEDWTREVDVVQGLSSNEDSQDNLLHYRWHSKASEQSIEHGKKKIHGIQGSSWLICYDFESSSTLGEFLSEKGIVIDLDAVCAVVCDVITAIEHLLDHGIAHNNITTGNILIRQCPRVPPIKAVLGGFSQASKANDAGAFTNSAADEQSCHSHDIKQFGHLLATLLGHCHGSSEYVKLREIMNLCFEDAEEKRPTARYIREVLEETWRAEGVWDT</sequence>
<evidence type="ECO:0000256" key="2">
    <source>
        <dbReference type="ARBA" id="ARBA00022475"/>
    </source>
</evidence>
<dbReference type="InterPro" id="IPR000276">
    <property type="entry name" value="GPCR_Rhodpsn"/>
</dbReference>
<dbReference type="SUPFAM" id="SSF56112">
    <property type="entry name" value="Protein kinase-like (PK-like)"/>
    <property type="match status" value="1"/>
</dbReference>
<evidence type="ECO:0000259" key="12">
    <source>
        <dbReference type="PROSITE" id="PS50011"/>
    </source>
</evidence>
<dbReference type="SUPFAM" id="SSF52058">
    <property type="entry name" value="L domain-like"/>
    <property type="match status" value="1"/>
</dbReference>
<feature type="transmembrane region" description="Helical" evidence="11">
    <location>
        <begin position="745"/>
        <end position="768"/>
    </location>
</feature>
<comment type="caution">
    <text evidence="15">The sequence shown here is derived from an EMBL/GenBank/DDBJ whole genome shotgun (WGS) entry which is preliminary data.</text>
</comment>
<evidence type="ECO:0000313" key="16">
    <source>
        <dbReference type="Proteomes" id="UP001159428"/>
    </source>
</evidence>
<keyword evidence="16" id="KW-1185">Reference proteome</keyword>
<keyword evidence="9" id="KW-0675">Receptor</keyword>
<dbReference type="InterPro" id="IPR003591">
    <property type="entry name" value="Leu-rich_rpt_typical-subtyp"/>
</dbReference>
<keyword evidence="5" id="KW-0677">Repeat</keyword>
<evidence type="ECO:0000256" key="4">
    <source>
        <dbReference type="ARBA" id="ARBA00022692"/>
    </source>
</evidence>
<evidence type="ECO:0000256" key="8">
    <source>
        <dbReference type="ARBA" id="ARBA00023136"/>
    </source>
</evidence>
<dbReference type="Pfam" id="PF13855">
    <property type="entry name" value="LRR_8"/>
    <property type="match status" value="1"/>
</dbReference>
<evidence type="ECO:0000259" key="13">
    <source>
        <dbReference type="PROSITE" id="PS50060"/>
    </source>
</evidence>
<keyword evidence="7" id="KW-0297">G-protein coupled receptor</keyword>
<dbReference type="InterPro" id="IPR017452">
    <property type="entry name" value="GPCR_Rhodpsn_7TM"/>
</dbReference>
<dbReference type="Pfam" id="PF13385">
    <property type="entry name" value="Laminin_G_3"/>
    <property type="match status" value="1"/>
</dbReference>